<evidence type="ECO:0000256" key="6">
    <source>
        <dbReference type="ARBA" id="ARBA00023128"/>
    </source>
</evidence>
<keyword evidence="1 8" id="KW-0813">Transport</keyword>
<evidence type="ECO:0000256" key="3">
    <source>
        <dbReference type="ARBA" id="ARBA00022781"/>
    </source>
</evidence>
<keyword evidence="10" id="KW-1185">Reference proteome</keyword>
<gene>
    <name evidence="9" type="primary">ATP4</name>
    <name evidence="9" type="ORF">OC846_002596</name>
</gene>
<evidence type="ECO:0000256" key="7">
    <source>
        <dbReference type="ARBA" id="ARBA00023136"/>
    </source>
</evidence>
<evidence type="ECO:0000313" key="9">
    <source>
        <dbReference type="EMBL" id="KAK0553224.1"/>
    </source>
</evidence>
<dbReference type="EMBL" id="JAPDMZ010000053">
    <property type="protein sequence ID" value="KAK0553224.1"/>
    <property type="molecule type" value="Genomic_DNA"/>
</dbReference>
<evidence type="ECO:0000256" key="2">
    <source>
        <dbReference type="ARBA" id="ARBA00022547"/>
    </source>
</evidence>
<name>A0AAN6GWP4_9BASI</name>
<dbReference type="Pfam" id="PF05405">
    <property type="entry name" value="Mt_ATP-synt_B"/>
    <property type="match status" value="1"/>
</dbReference>
<accession>A0AAN6GWP4</accession>
<dbReference type="AlphaFoldDB" id="A0AAN6GWP4"/>
<organism evidence="9 10">
    <name type="scientific">Tilletia horrida</name>
    <dbReference type="NCBI Taxonomy" id="155126"/>
    <lineage>
        <taxon>Eukaryota</taxon>
        <taxon>Fungi</taxon>
        <taxon>Dikarya</taxon>
        <taxon>Basidiomycota</taxon>
        <taxon>Ustilaginomycotina</taxon>
        <taxon>Exobasidiomycetes</taxon>
        <taxon>Tilletiales</taxon>
        <taxon>Tilletiaceae</taxon>
        <taxon>Tilletia</taxon>
    </lineage>
</organism>
<evidence type="ECO:0000313" key="10">
    <source>
        <dbReference type="Proteomes" id="UP001176517"/>
    </source>
</evidence>
<keyword evidence="5 8" id="KW-0406">Ion transport</keyword>
<keyword evidence="6 8" id="KW-0496">Mitochondrion</keyword>
<evidence type="ECO:0000256" key="8">
    <source>
        <dbReference type="RuleBase" id="RU368017"/>
    </source>
</evidence>
<comment type="function">
    <text evidence="8">Subunit b, of the mitochondrial membrane ATP synthase complex (F(1)F(0) ATP synthase or Complex V) that produces ATP from ADP in the presence of a proton gradient across the membrane which is generated by electron transport complexes of the respiratory chain. ATP synthase complex consist of a soluble F(1) head domain - the catalytic core - and a membrane F(1) domain - the membrane proton channel. These two domains are linked by a central stalk rotating inside the F(1) region and a stationary peripheral stalk. During catalysis, ATP synthesis in the catalytic domain of F(1) is coupled via a rotary mechanism of the central stalk subunits to proton translocation. In vivo, can only synthesize ATP although its ATP hydrolase activity can be activated artificially in vitro. Part of the complex F(0) domain. Part of the complex F(0) domain and the peripheric stalk, which acts as a stator to hold the catalytic alpha(3)beta(3) subcomplex and subunit a/ATP6 static relative to the rotary elements.</text>
</comment>
<sequence length="247" mass="26293">MAYRVAASRSTAAALTASAARPAIAAPRLAAAAAASSSLRTYADKPSPESRASALLDVLPGNSLVSKTGWVTLGTGLSAVAISNELYVVNEETVILAGFLIFATLLGRSLSAPYTEWADSQIAKISGILNAARKNHTDAVQARIDSVSAQKDVASLTTELFALAKETAKVEQEVFELQQRTKLASELKAVLDSWVRFEGQQREEEQRALAEAIVKKVSASLKDEKLQKQILEGAIANVEQLVKAKTI</sequence>
<dbReference type="PANTHER" id="PTHR12733">
    <property type="entry name" value="MITOCHONDRIAL ATP SYNTHASE B CHAIN"/>
    <property type="match status" value="1"/>
</dbReference>
<dbReference type="FunFam" id="1.20.5.2210:FF:000002">
    <property type="entry name" value="ATP synthase subunit 4 mitochondrial"/>
    <property type="match status" value="1"/>
</dbReference>
<dbReference type="GO" id="GO:0005743">
    <property type="term" value="C:mitochondrial inner membrane"/>
    <property type="evidence" value="ECO:0007669"/>
    <property type="project" value="UniProtKB-SubCell"/>
</dbReference>
<dbReference type="InterPro" id="IPR008688">
    <property type="entry name" value="ATP_synth_Bsub_B/MI25"/>
</dbReference>
<dbReference type="SUPFAM" id="SSF161060">
    <property type="entry name" value="ATP synthase B chain-like"/>
    <property type="match status" value="1"/>
</dbReference>
<comment type="subcellular location">
    <subcellularLocation>
        <location evidence="8">Mitochondrion</location>
    </subcellularLocation>
    <subcellularLocation>
        <location evidence="8">Mitochondrion inner membrane</location>
    </subcellularLocation>
</comment>
<reference evidence="9" key="1">
    <citation type="journal article" date="2023" name="PhytoFront">
        <title>Draft Genome Resources of Seven Strains of Tilletia horrida, Causal Agent of Kernel Smut of Rice.</title>
        <authorList>
            <person name="Khanal S."/>
            <person name="Antony Babu S."/>
            <person name="Zhou X.G."/>
        </authorList>
    </citation>
    <scope>NUCLEOTIDE SEQUENCE</scope>
    <source>
        <strain evidence="9">TX6</strain>
    </source>
</reference>
<evidence type="ECO:0000256" key="4">
    <source>
        <dbReference type="ARBA" id="ARBA00022792"/>
    </source>
</evidence>
<dbReference type="Gene3D" id="1.20.5.2210">
    <property type="match status" value="1"/>
</dbReference>
<comment type="caution">
    <text evidence="9">The sequence shown here is derived from an EMBL/GenBank/DDBJ whole genome shotgun (WGS) entry which is preliminary data.</text>
</comment>
<dbReference type="InterPro" id="IPR013837">
    <property type="entry name" value="ATP_synth_F0_suB"/>
</dbReference>
<keyword evidence="2 8" id="KW-0138">CF(0)</keyword>
<dbReference type="PANTHER" id="PTHR12733:SF3">
    <property type="entry name" value="ATP SYNTHASE F(0) COMPLEX SUBUNIT B1, MITOCHONDRIAL"/>
    <property type="match status" value="1"/>
</dbReference>
<comment type="subunit">
    <text evidence="8">F-type ATPases have 2 components, CF(1) - the catalytic core - and CF(0) - the membrane proton channel. In yeast, the dimeric form of ATP synthase consists of 17 polypeptides: alpha, beta, gamma, delta, epsilon, 4 (B), 5 (OSCP), 6 (A), 8, 9 (C), d, E (Tim11), f, g, h, i/j and k.</text>
</comment>
<dbReference type="GO" id="GO:0046933">
    <property type="term" value="F:proton-transporting ATP synthase activity, rotational mechanism"/>
    <property type="evidence" value="ECO:0007669"/>
    <property type="project" value="TreeGrafter"/>
</dbReference>
<dbReference type="Proteomes" id="UP001176517">
    <property type="component" value="Unassembled WGS sequence"/>
</dbReference>
<keyword evidence="3 8" id="KW-0375">Hydrogen ion transport</keyword>
<keyword evidence="7 8" id="KW-0472">Membrane</keyword>
<keyword evidence="4 8" id="KW-0999">Mitochondrion inner membrane</keyword>
<comment type="similarity">
    <text evidence="8">Belongs to the eukaryotic ATPase B chain family.</text>
</comment>
<proteinExistence type="inferred from homology"/>
<dbReference type="GO" id="GO:0045259">
    <property type="term" value="C:proton-transporting ATP synthase complex"/>
    <property type="evidence" value="ECO:0007669"/>
    <property type="project" value="UniProtKB-KW"/>
</dbReference>
<evidence type="ECO:0000256" key="5">
    <source>
        <dbReference type="ARBA" id="ARBA00023065"/>
    </source>
</evidence>
<evidence type="ECO:0000256" key="1">
    <source>
        <dbReference type="ARBA" id="ARBA00022448"/>
    </source>
</evidence>
<protein>
    <recommendedName>
        <fullName evidence="8">ATP synthase subunit 4</fullName>
    </recommendedName>
</protein>